<keyword evidence="2" id="KW-1185">Reference proteome</keyword>
<comment type="caution">
    <text evidence="1">The sequence shown here is derived from an EMBL/GenBank/DDBJ whole genome shotgun (WGS) entry which is preliminary data.</text>
</comment>
<protein>
    <submittedName>
        <fullName evidence="1">Uncharacterized protein</fullName>
    </submittedName>
</protein>
<gene>
    <name evidence="1" type="ORF">J2S15_002335</name>
</gene>
<proteinExistence type="predicted"/>
<dbReference type="RefSeq" id="WP_307408443.1">
    <property type="nucleotide sequence ID" value="NZ_JAUSUR010000004.1"/>
</dbReference>
<reference evidence="1 2" key="1">
    <citation type="submission" date="2023-07" db="EMBL/GenBank/DDBJ databases">
        <title>Genomic Encyclopedia of Type Strains, Phase IV (KMG-IV): sequencing the most valuable type-strain genomes for metagenomic binning, comparative biology and taxonomic classification.</title>
        <authorList>
            <person name="Goeker M."/>
        </authorList>
    </citation>
    <scope>NUCLEOTIDE SEQUENCE [LARGE SCALE GENOMIC DNA]</scope>
    <source>
        <strain evidence="1 2">DSM 16784</strain>
    </source>
</reference>
<sequence length="107" mass="12792">MEEFNSKDFVDLYEALPLDGKEKLQIFLKTVKPREGEPKHSDLWSQVYDYLDNLKKNGTQFDMHIGRYTSYLVNIIEKEYIHLLFDFIDDELSHKLDSQTENFNELI</sequence>
<evidence type="ECO:0000313" key="2">
    <source>
        <dbReference type="Proteomes" id="UP001230220"/>
    </source>
</evidence>
<evidence type="ECO:0000313" key="1">
    <source>
        <dbReference type="EMBL" id="MDQ0361585.1"/>
    </source>
</evidence>
<organism evidence="1 2">
    <name type="scientific">Breznakia pachnodae</name>
    <dbReference type="NCBI Taxonomy" id="265178"/>
    <lineage>
        <taxon>Bacteria</taxon>
        <taxon>Bacillati</taxon>
        <taxon>Bacillota</taxon>
        <taxon>Erysipelotrichia</taxon>
        <taxon>Erysipelotrichales</taxon>
        <taxon>Erysipelotrichaceae</taxon>
        <taxon>Breznakia</taxon>
    </lineage>
</organism>
<dbReference type="Proteomes" id="UP001230220">
    <property type="component" value="Unassembled WGS sequence"/>
</dbReference>
<name>A0ABU0E3X6_9FIRM</name>
<accession>A0ABU0E3X6</accession>
<dbReference type="EMBL" id="JAUSUR010000004">
    <property type="protein sequence ID" value="MDQ0361585.1"/>
    <property type="molecule type" value="Genomic_DNA"/>
</dbReference>